<dbReference type="PANTHER" id="PTHR42718:SF9">
    <property type="entry name" value="MAJOR FACILITATOR SUPERFAMILY MULTIDRUG TRANSPORTER MFSC"/>
    <property type="match status" value="1"/>
</dbReference>
<keyword evidence="4 7" id="KW-1133">Transmembrane helix</keyword>
<keyword evidence="5 7" id="KW-0472">Membrane</keyword>
<evidence type="ECO:0000256" key="5">
    <source>
        <dbReference type="ARBA" id="ARBA00023136"/>
    </source>
</evidence>
<keyword evidence="2" id="KW-0813">Transport</keyword>
<dbReference type="SUPFAM" id="SSF103473">
    <property type="entry name" value="MFS general substrate transporter"/>
    <property type="match status" value="1"/>
</dbReference>
<comment type="subcellular location">
    <subcellularLocation>
        <location evidence="1">Cell membrane</location>
        <topology evidence="1">Multi-pass membrane protein</topology>
    </subcellularLocation>
</comment>
<evidence type="ECO:0000256" key="2">
    <source>
        <dbReference type="ARBA" id="ARBA00022448"/>
    </source>
</evidence>
<dbReference type="InterPro" id="IPR020846">
    <property type="entry name" value="MFS_dom"/>
</dbReference>
<evidence type="ECO:0000256" key="6">
    <source>
        <dbReference type="SAM" id="MobiDB-lite"/>
    </source>
</evidence>
<feature type="transmembrane region" description="Helical" evidence="7">
    <location>
        <begin position="304"/>
        <end position="327"/>
    </location>
</feature>
<evidence type="ECO:0000313" key="9">
    <source>
        <dbReference type="EMBL" id="MFB9446539.1"/>
    </source>
</evidence>
<feature type="transmembrane region" description="Helical" evidence="7">
    <location>
        <begin position="333"/>
        <end position="351"/>
    </location>
</feature>
<feature type="transmembrane region" description="Helical" evidence="7">
    <location>
        <begin position="113"/>
        <end position="133"/>
    </location>
</feature>
<comment type="caution">
    <text evidence="9">The sequence shown here is derived from an EMBL/GenBank/DDBJ whole genome shotgun (WGS) entry which is preliminary data.</text>
</comment>
<feature type="transmembrane region" description="Helical" evidence="7">
    <location>
        <begin position="459"/>
        <end position="477"/>
    </location>
</feature>
<organism evidence="9 10">
    <name type="scientific">Dactylosporangium vinaceum</name>
    <dbReference type="NCBI Taxonomy" id="53362"/>
    <lineage>
        <taxon>Bacteria</taxon>
        <taxon>Bacillati</taxon>
        <taxon>Actinomycetota</taxon>
        <taxon>Actinomycetes</taxon>
        <taxon>Micromonosporales</taxon>
        <taxon>Micromonosporaceae</taxon>
        <taxon>Dactylosporangium</taxon>
    </lineage>
</organism>
<evidence type="ECO:0000256" key="1">
    <source>
        <dbReference type="ARBA" id="ARBA00004651"/>
    </source>
</evidence>
<proteinExistence type="predicted"/>
<evidence type="ECO:0000313" key="10">
    <source>
        <dbReference type="Proteomes" id="UP001589608"/>
    </source>
</evidence>
<feature type="transmembrane region" description="Helical" evidence="7">
    <location>
        <begin position="265"/>
        <end position="283"/>
    </location>
</feature>
<feature type="transmembrane region" description="Helical" evidence="7">
    <location>
        <begin position="172"/>
        <end position="192"/>
    </location>
</feature>
<evidence type="ECO:0000256" key="4">
    <source>
        <dbReference type="ARBA" id="ARBA00022989"/>
    </source>
</evidence>
<dbReference type="InterPro" id="IPR011701">
    <property type="entry name" value="MFS"/>
</dbReference>
<evidence type="ECO:0000259" key="8">
    <source>
        <dbReference type="PROSITE" id="PS50850"/>
    </source>
</evidence>
<dbReference type="Gene3D" id="1.20.1720.10">
    <property type="entry name" value="Multidrug resistance protein D"/>
    <property type="match status" value="1"/>
</dbReference>
<feature type="transmembrane region" description="Helical" evidence="7">
    <location>
        <begin position="372"/>
        <end position="393"/>
    </location>
</feature>
<dbReference type="PROSITE" id="PS50850">
    <property type="entry name" value="MFS"/>
    <property type="match status" value="1"/>
</dbReference>
<dbReference type="EMBL" id="JBHMCA010000047">
    <property type="protein sequence ID" value="MFB9446539.1"/>
    <property type="molecule type" value="Genomic_DNA"/>
</dbReference>
<dbReference type="PANTHER" id="PTHR42718">
    <property type="entry name" value="MAJOR FACILITATOR SUPERFAMILY MULTIDRUG TRANSPORTER MFSC"/>
    <property type="match status" value="1"/>
</dbReference>
<protein>
    <submittedName>
        <fullName evidence="9">MFS transporter</fullName>
    </submittedName>
</protein>
<feature type="transmembrane region" description="Helical" evidence="7">
    <location>
        <begin position="17"/>
        <end position="38"/>
    </location>
</feature>
<dbReference type="CDD" id="cd17321">
    <property type="entry name" value="MFS_MMR_MDR_like"/>
    <property type="match status" value="1"/>
</dbReference>
<dbReference type="Pfam" id="PF07690">
    <property type="entry name" value="MFS_1"/>
    <property type="match status" value="1"/>
</dbReference>
<feature type="transmembrane region" description="Helical" evidence="7">
    <location>
        <begin position="53"/>
        <end position="71"/>
    </location>
</feature>
<evidence type="ECO:0000256" key="3">
    <source>
        <dbReference type="ARBA" id="ARBA00022692"/>
    </source>
</evidence>
<feature type="domain" description="Major facilitator superfamily (MFS) profile" evidence="8">
    <location>
        <begin position="17"/>
        <end position="482"/>
    </location>
</feature>
<evidence type="ECO:0000256" key="7">
    <source>
        <dbReference type="SAM" id="Phobius"/>
    </source>
</evidence>
<reference evidence="9 10" key="1">
    <citation type="submission" date="2024-09" db="EMBL/GenBank/DDBJ databases">
        <authorList>
            <person name="Sun Q."/>
            <person name="Mori K."/>
        </authorList>
    </citation>
    <scope>NUCLEOTIDE SEQUENCE [LARGE SCALE GENOMIC DNA]</scope>
    <source>
        <strain evidence="9 10">JCM 3307</strain>
    </source>
</reference>
<feature type="region of interest" description="Disordered" evidence="6">
    <location>
        <begin position="195"/>
        <end position="233"/>
    </location>
</feature>
<feature type="transmembrane region" description="Helical" evidence="7">
    <location>
        <begin position="399"/>
        <end position="421"/>
    </location>
</feature>
<keyword evidence="10" id="KW-1185">Reference proteome</keyword>
<dbReference type="Gene3D" id="1.20.1250.20">
    <property type="entry name" value="MFS general substrate transporter like domains"/>
    <property type="match status" value="1"/>
</dbReference>
<dbReference type="RefSeq" id="WP_223092254.1">
    <property type="nucleotide sequence ID" value="NZ_CP061913.1"/>
</dbReference>
<name>A0ABV5MCF9_9ACTN</name>
<dbReference type="InterPro" id="IPR036259">
    <property type="entry name" value="MFS_trans_sf"/>
</dbReference>
<dbReference type="Proteomes" id="UP001589608">
    <property type="component" value="Unassembled WGS sequence"/>
</dbReference>
<keyword evidence="3 7" id="KW-0812">Transmembrane</keyword>
<feature type="transmembrane region" description="Helical" evidence="7">
    <location>
        <begin position="145"/>
        <end position="166"/>
    </location>
</feature>
<sequence>MTTSQTHQLASAPARRALAGISLGYFMVLLDMTVLAVAEPDLAASLHASTAGLQWATTAYTIVFAALLLSAGAATDRYGAARLFHLGVVTFTVASLLSALAPALWVLVAVRAVMGAAAAACVPASMALIASLYPSPPARARAIATWAATSGAAVAAGPIAGGALVGAAGWRAVFLINVPLGLLVIFLTRHLYSPTPPPPDPPTSTTATPAGTEANPRPATTGPGPDAPRLDTRPRIDWPAHAAAAAVLALGSDTLITAGTGNRPHLVLAATLTVIALAVFTARDRRSRTPVLDRRLLSVPGVRAAITAAAAVSFALSGALFVLPLVLQRTYHLAALETGLAFLPLTVPFAVNPPLTARIVAKSGPRIPTAAGLALLTFGATTLAAAVHTGAAYPWLAPSLLLVGLGVSFALPALATAIVTAAPPGATGAAAGILNAARQAGACAGVAAMGATLPAGTDWPLLLSGLVTAAALVYFVLPGRPRR</sequence>
<accession>A0ABV5MCF9</accession>
<gene>
    <name evidence="9" type="ORF">ACFFTR_25920</name>
</gene>
<feature type="transmembrane region" description="Helical" evidence="7">
    <location>
        <begin position="83"/>
        <end position="107"/>
    </location>
</feature>